<keyword evidence="2" id="KW-1133">Transmembrane helix</keyword>
<evidence type="ECO:0000256" key="2">
    <source>
        <dbReference type="SAM" id="Phobius"/>
    </source>
</evidence>
<feature type="transmembrane region" description="Helical" evidence="2">
    <location>
        <begin position="258"/>
        <end position="278"/>
    </location>
</feature>
<dbReference type="AlphaFoldDB" id="A0A2S9YCV9"/>
<comment type="caution">
    <text evidence="3">The sequence shown here is derived from an EMBL/GenBank/DDBJ whole genome shotgun (WGS) entry which is preliminary data.</text>
</comment>
<proteinExistence type="predicted"/>
<keyword evidence="2" id="KW-0472">Membrane</keyword>
<feature type="compositionally biased region" description="Basic and acidic residues" evidence="1">
    <location>
        <begin position="216"/>
        <end position="226"/>
    </location>
</feature>
<protein>
    <submittedName>
        <fullName evidence="3">Uncharacterized protein</fullName>
    </submittedName>
</protein>
<dbReference type="Proteomes" id="UP000237968">
    <property type="component" value="Unassembled WGS sequence"/>
</dbReference>
<dbReference type="EMBL" id="PVNK01000110">
    <property type="protein sequence ID" value="PRQ02856.1"/>
    <property type="molecule type" value="Genomic_DNA"/>
</dbReference>
<reference evidence="3 4" key="1">
    <citation type="submission" date="2018-03" db="EMBL/GenBank/DDBJ databases">
        <title>Draft Genome Sequences of the Obligatory Marine Myxobacteria Enhygromyxa salina SWB005.</title>
        <authorList>
            <person name="Poehlein A."/>
            <person name="Moghaddam J.A."/>
            <person name="Harms H."/>
            <person name="Alanjari M."/>
            <person name="Koenig G.M."/>
            <person name="Daniel R."/>
            <person name="Schaeberle T.F."/>
        </authorList>
    </citation>
    <scope>NUCLEOTIDE SEQUENCE [LARGE SCALE GENOMIC DNA]</scope>
    <source>
        <strain evidence="3 4">SWB005</strain>
    </source>
</reference>
<evidence type="ECO:0000313" key="3">
    <source>
        <dbReference type="EMBL" id="PRQ02856.1"/>
    </source>
</evidence>
<keyword evidence="2" id="KW-0812">Transmembrane</keyword>
<organism evidence="3 4">
    <name type="scientific">Enhygromyxa salina</name>
    <dbReference type="NCBI Taxonomy" id="215803"/>
    <lineage>
        <taxon>Bacteria</taxon>
        <taxon>Pseudomonadati</taxon>
        <taxon>Myxococcota</taxon>
        <taxon>Polyangia</taxon>
        <taxon>Nannocystales</taxon>
        <taxon>Nannocystaceae</taxon>
        <taxon>Enhygromyxa</taxon>
    </lineage>
</organism>
<evidence type="ECO:0000256" key="1">
    <source>
        <dbReference type="SAM" id="MobiDB-lite"/>
    </source>
</evidence>
<sequence>MCFPLVREAQALYELSQRFAVEHIFERKGGAHEHPMDGRKVVVTLVCATADEDTLEDVLDGLHALGHEAGLVAGVDERPRRVGDAIERCGDLGLIVVCTSARLDGPALRKVEGLFSARRGPNHAMVRVDVGLPTNEAVAAIQRAVEGFVSNQGRIVRRHAGEGPKLREVVHGDVSSLALPVVRLEAGEELDGDTRRIQLPDNPKSAELSRRRRAVRERERQRERITRSHRPLSVEESEAGHVGSRKPMIRDEDKLDRTMVLMIVGAGVLAVLAALTWFS</sequence>
<accession>A0A2S9YCV9</accession>
<keyword evidence="4" id="KW-1185">Reference proteome</keyword>
<feature type="region of interest" description="Disordered" evidence="1">
    <location>
        <begin position="194"/>
        <end position="245"/>
    </location>
</feature>
<evidence type="ECO:0000313" key="4">
    <source>
        <dbReference type="Proteomes" id="UP000237968"/>
    </source>
</evidence>
<name>A0A2S9YCV9_9BACT</name>
<gene>
    <name evidence="3" type="ORF">ENSA5_20330</name>
</gene>